<dbReference type="GO" id="GO:0034511">
    <property type="term" value="F:U3 snoRNA binding"/>
    <property type="evidence" value="ECO:0007669"/>
    <property type="project" value="InterPro"/>
</dbReference>
<feature type="region of interest" description="Disordered" evidence="2">
    <location>
        <begin position="108"/>
        <end position="132"/>
    </location>
</feature>
<feature type="coiled-coil region" evidence="1">
    <location>
        <begin position="782"/>
        <end position="809"/>
    </location>
</feature>
<feature type="region of interest" description="Disordered" evidence="2">
    <location>
        <begin position="183"/>
        <end position="232"/>
    </location>
</feature>
<dbReference type="AlphaFoldDB" id="A0A4S4DMY4"/>
<feature type="compositionally biased region" description="Basic and acidic residues" evidence="2">
    <location>
        <begin position="109"/>
        <end position="120"/>
    </location>
</feature>
<evidence type="ECO:0000313" key="5">
    <source>
        <dbReference type="Proteomes" id="UP000306102"/>
    </source>
</evidence>
<evidence type="ECO:0000259" key="3">
    <source>
        <dbReference type="Pfam" id="PF22916"/>
    </source>
</evidence>
<name>A0A4S4DMY4_CAMSN</name>
<dbReference type="Pfam" id="PF22916">
    <property type="entry name" value="UTP25_NTPase-like"/>
    <property type="match status" value="1"/>
</dbReference>
<reference evidence="4 5" key="1">
    <citation type="journal article" date="2018" name="Proc. Natl. Acad. Sci. U.S.A.">
        <title>Draft genome sequence of Camellia sinensis var. sinensis provides insights into the evolution of the tea genome and tea quality.</title>
        <authorList>
            <person name="Wei C."/>
            <person name="Yang H."/>
            <person name="Wang S."/>
            <person name="Zhao J."/>
            <person name="Liu C."/>
            <person name="Gao L."/>
            <person name="Xia E."/>
            <person name="Lu Y."/>
            <person name="Tai Y."/>
            <person name="She G."/>
            <person name="Sun J."/>
            <person name="Cao H."/>
            <person name="Tong W."/>
            <person name="Gao Q."/>
            <person name="Li Y."/>
            <person name="Deng W."/>
            <person name="Jiang X."/>
            <person name="Wang W."/>
            <person name="Chen Q."/>
            <person name="Zhang S."/>
            <person name="Li H."/>
            <person name="Wu J."/>
            <person name="Wang P."/>
            <person name="Li P."/>
            <person name="Shi C."/>
            <person name="Zheng F."/>
            <person name="Jian J."/>
            <person name="Huang B."/>
            <person name="Shan D."/>
            <person name="Shi M."/>
            <person name="Fang C."/>
            <person name="Yue Y."/>
            <person name="Li F."/>
            <person name="Li D."/>
            <person name="Wei S."/>
            <person name="Han B."/>
            <person name="Jiang C."/>
            <person name="Yin Y."/>
            <person name="Xia T."/>
            <person name="Zhang Z."/>
            <person name="Bennetzen J.L."/>
            <person name="Zhao S."/>
            <person name="Wan X."/>
        </authorList>
    </citation>
    <scope>NUCLEOTIDE SEQUENCE [LARGE SCALE GENOMIC DNA]</scope>
    <source>
        <strain evidence="5">cv. Shuchazao</strain>
        <tissue evidence="4">Leaf</tissue>
    </source>
</reference>
<evidence type="ECO:0000313" key="4">
    <source>
        <dbReference type="EMBL" id="THG04371.1"/>
    </source>
</evidence>
<evidence type="ECO:0000256" key="2">
    <source>
        <dbReference type="SAM" id="MobiDB-lite"/>
    </source>
</evidence>
<feature type="compositionally biased region" description="Basic and acidic residues" evidence="2">
    <location>
        <begin position="183"/>
        <end position="192"/>
    </location>
</feature>
<sequence>MGLHKRARSSGHQFVPSVSILEGSRRWNQRSDVFDLLVTPNRSASLRSAPPPPLLPSTPARASFSDCRRGSAGDARTDGSGRLDRSLSLANWVSETDSKLMGNQRFSRKREDLLPEHSTVDSEEEAKEEAGTAYKEPTMYDNLLKTLGSGSDSFANAYKRSLEGSECNMVLLDNEIDAVIVSKQREEEGKSDTEEDLGIELESFSASGEEDDGEKETDKESPTSLGTRSNMQGFGLVGVTKTSEDAGIDDDGDDDEVYETDEDRELTVNGQSAAEASVSTSSFCDHFGYKLSKAEVDVLSKRKWKYKWEVPAFDIPNCKWIGTGECFIKDIDLHSGYVPKLRLYKHWLDIYKAPGGNDFDSSKRRYFFSLFNSYRDILHHNKKPFYLKGREEDSSVMDAYLMHSLNHIFITRDLVTKNDARVAKHQKSAKEEILTGDGLLDQGFTRPKILILLPLASIAFRVVKRLIQLTPSAHKVNVEHLDRFSDEFGTGVADDNEDDEGNDNEISKSQKPSKPSDYQALFDGNNNDHFMIGIKFTRRSIKLYGDFYSSDMIVASPLGLITVVYSMFWKLTPDLLNVICQKIGEAEVEKEKDVDYLSSIEVLIIDHSDIIAMQNWSHVNTVVEQLNHIPSKQHGTNIMRIREWYLDGHAQFYRQTIILGSHLNPEINALFNRHCINYQGKVKMLCEHKSVLPKVLLQVRQIYERFDVESIEDVDDARLEYFSKKIRGIQNLVIYSLPERKEFYPEIVNMLEGSDSMTCTALFSRFDQLRKRWMDADMDAVKANSSMEMGELRKEVNAATAESARARQLIPKQIHCFYFVKFRSYEEMNLNFRFEDQAQARVTKDLQQKKLERDHIISELKHGPCKYSTERLACKRSELKHYEGALDQILPSHSKITSEGKRPKEKRFHSMMQHGSKSLAEEKKILRDIKQMEAAIEDDALKPQIPYYLGSKEDIQNYIQHIRNEIDGLQKEHLAFLAYVKLLKRKLDVAEKYIVCLERKLADIIRIQDAAFKFILQLRKNEMNAHFNQYLSLLKKAEEVRRNKDVAALKELSNTQVEKFMSQWNNNKAFRDDHAKTILPIASHEAKAIEFWHTIKAFRD</sequence>
<dbReference type="GO" id="GO:0000462">
    <property type="term" value="P:maturation of SSU-rRNA from tricistronic rRNA transcript (SSU-rRNA, 5.8S rRNA, LSU-rRNA)"/>
    <property type="evidence" value="ECO:0007669"/>
    <property type="project" value="TreeGrafter"/>
</dbReference>
<feature type="domain" description="UTP25 NTP hydrolase-like" evidence="3">
    <location>
        <begin position="374"/>
        <end position="682"/>
    </location>
</feature>
<dbReference type="EMBL" id="SDRB02010783">
    <property type="protein sequence ID" value="THG04371.1"/>
    <property type="molecule type" value="Genomic_DNA"/>
</dbReference>
<organism evidence="4 5">
    <name type="scientific">Camellia sinensis var. sinensis</name>
    <name type="common">China tea</name>
    <dbReference type="NCBI Taxonomy" id="542762"/>
    <lineage>
        <taxon>Eukaryota</taxon>
        <taxon>Viridiplantae</taxon>
        <taxon>Streptophyta</taxon>
        <taxon>Embryophyta</taxon>
        <taxon>Tracheophyta</taxon>
        <taxon>Spermatophyta</taxon>
        <taxon>Magnoliopsida</taxon>
        <taxon>eudicotyledons</taxon>
        <taxon>Gunneridae</taxon>
        <taxon>Pentapetalae</taxon>
        <taxon>asterids</taxon>
        <taxon>Ericales</taxon>
        <taxon>Theaceae</taxon>
        <taxon>Camellia</taxon>
    </lineage>
</organism>
<keyword evidence="1" id="KW-0175">Coiled coil</keyword>
<dbReference type="STRING" id="542762.A0A4S4DMY4"/>
<protein>
    <recommendedName>
        <fullName evidence="3">UTP25 NTP hydrolase-like domain-containing protein</fullName>
    </recommendedName>
</protein>
<comment type="caution">
    <text evidence="4">The sequence shown here is derived from an EMBL/GenBank/DDBJ whole genome shotgun (WGS) entry which is preliminary data.</text>
</comment>
<dbReference type="Proteomes" id="UP000306102">
    <property type="component" value="Unassembled WGS sequence"/>
</dbReference>
<dbReference type="InterPro" id="IPR010678">
    <property type="entry name" value="UTP25"/>
</dbReference>
<evidence type="ECO:0000256" key="1">
    <source>
        <dbReference type="SAM" id="Coils"/>
    </source>
</evidence>
<dbReference type="GO" id="GO:0032040">
    <property type="term" value="C:small-subunit processome"/>
    <property type="evidence" value="ECO:0007669"/>
    <property type="project" value="TreeGrafter"/>
</dbReference>
<feature type="compositionally biased region" description="Polar residues" evidence="2">
    <location>
        <begin position="222"/>
        <end position="232"/>
    </location>
</feature>
<gene>
    <name evidence="4" type="ORF">TEA_025708</name>
</gene>
<feature type="compositionally biased region" description="Basic and acidic residues" evidence="2">
    <location>
        <begin position="66"/>
        <end position="82"/>
    </location>
</feature>
<feature type="compositionally biased region" description="Acidic residues" evidence="2">
    <location>
        <begin position="494"/>
        <end position="503"/>
    </location>
</feature>
<feature type="coiled-coil region" evidence="1">
    <location>
        <begin position="952"/>
        <end position="1000"/>
    </location>
</feature>
<dbReference type="GO" id="GO:0019843">
    <property type="term" value="F:rRNA binding"/>
    <property type="evidence" value="ECO:0007669"/>
    <property type="project" value="TreeGrafter"/>
</dbReference>
<feature type="region of interest" description="Disordered" evidence="2">
    <location>
        <begin position="43"/>
        <end position="82"/>
    </location>
</feature>
<dbReference type="PANTHER" id="PTHR12933">
    <property type="entry name" value="ORF PROTEIN-RELATED"/>
    <property type="match status" value="1"/>
</dbReference>
<accession>A0A4S4DMY4</accession>
<proteinExistence type="predicted"/>
<keyword evidence="5" id="KW-1185">Reference proteome</keyword>
<feature type="region of interest" description="Disordered" evidence="2">
    <location>
        <begin position="488"/>
        <end position="518"/>
    </location>
</feature>
<dbReference type="PANTHER" id="PTHR12933:SF0">
    <property type="entry name" value="U3 SMALL NUCLEOLAR RNA-ASSOCIATED PROTEIN 25 HOMOLOG"/>
    <property type="match status" value="1"/>
</dbReference>
<dbReference type="InterPro" id="IPR053940">
    <property type="entry name" value="UTP25_NTPase-like"/>
</dbReference>